<gene>
    <name evidence="1" type="ORF">K491DRAFT_699539</name>
</gene>
<dbReference type="Proteomes" id="UP000799324">
    <property type="component" value="Unassembled WGS sequence"/>
</dbReference>
<evidence type="ECO:0000313" key="1">
    <source>
        <dbReference type="EMBL" id="KAF2647594.1"/>
    </source>
</evidence>
<reference evidence="1" key="1">
    <citation type="journal article" date="2020" name="Stud. Mycol.">
        <title>101 Dothideomycetes genomes: a test case for predicting lifestyles and emergence of pathogens.</title>
        <authorList>
            <person name="Haridas S."/>
            <person name="Albert R."/>
            <person name="Binder M."/>
            <person name="Bloem J."/>
            <person name="Labutti K."/>
            <person name="Salamov A."/>
            <person name="Andreopoulos B."/>
            <person name="Baker S."/>
            <person name="Barry K."/>
            <person name="Bills G."/>
            <person name="Bluhm B."/>
            <person name="Cannon C."/>
            <person name="Castanera R."/>
            <person name="Culley D."/>
            <person name="Daum C."/>
            <person name="Ezra D."/>
            <person name="Gonzalez J."/>
            <person name="Henrissat B."/>
            <person name="Kuo A."/>
            <person name="Liang C."/>
            <person name="Lipzen A."/>
            <person name="Lutzoni F."/>
            <person name="Magnuson J."/>
            <person name="Mondo S."/>
            <person name="Nolan M."/>
            <person name="Ohm R."/>
            <person name="Pangilinan J."/>
            <person name="Park H.-J."/>
            <person name="Ramirez L."/>
            <person name="Alfaro M."/>
            <person name="Sun H."/>
            <person name="Tritt A."/>
            <person name="Yoshinaga Y."/>
            <person name="Zwiers L.-H."/>
            <person name="Turgeon B."/>
            <person name="Goodwin S."/>
            <person name="Spatafora J."/>
            <person name="Crous P."/>
            <person name="Grigoriev I."/>
        </authorList>
    </citation>
    <scope>NUCLEOTIDE SEQUENCE</scope>
    <source>
        <strain evidence="1">CBS 122681</strain>
    </source>
</reference>
<protein>
    <recommendedName>
        <fullName evidence="3">F-box domain-containing protein</fullName>
    </recommendedName>
</protein>
<accession>A0A6A6SN36</accession>
<proteinExistence type="predicted"/>
<organism evidence="1 2">
    <name type="scientific">Lophiostoma macrostomum CBS 122681</name>
    <dbReference type="NCBI Taxonomy" id="1314788"/>
    <lineage>
        <taxon>Eukaryota</taxon>
        <taxon>Fungi</taxon>
        <taxon>Dikarya</taxon>
        <taxon>Ascomycota</taxon>
        <taxon>Pezizomycotina</taxon>
        <taxon>Dothideomycetes</taxon>
        <taxon>Pleosporomycetidae</taxon>
        <taxon>Pleosporales</taxon>
        <taxon>Lophiostomataceae</taxon>
        <taxon>Lophiostoma</taxon>
    </lineage>
</organism>
<dbReference type="OrthoDB" id="2997776at2759"/>
<sequence>MAFDPTSAFSDVCPSVSPALACLMAFARPKPTLDPTFLSSYFRDHSFHITEKNTLGLYRPLQFLRESVIHTRDPKLESRSPANRSLTSIIDEHPQHSSIPQSPLAPIPVAGMASAIPDPTSELPPPPEPQCPSLPPELWIRILSYHTDLLHLWTTCRLVSPIFSAYVEQAFAETHLRTARIDFMLEKHNLGGRTHRPEVPCTFASLGDIGADHSGDGGGEGVGSEGGCVGGGNGRETVWFTDTRPRSAVCAQDVAGFHFQTAHARSRARSKAKVSRKAEDVEASTFNFILERWEDRVRNSKPETPHYVISLGGLVNDTALPELKIDVKRRGISFRWREMLTLFFREQAWLVQLAAQWEHDVEAQILEDRKTVLEGGKPPPRKFLPRVSAMIEIRKQIRRRRLREAYQGNEKMQWAVESLKYFEQCSAYAQGKLKLVTSIRIPGASVGEKWFGSVPLLQGLYLDEWSCMHRIDVKEEHLGLH</sequence>
<keyword evidence="2" id="KW-1185">Reference proteome</keyword>
<evidence type="ECO:0008006" key="3">
    <source>
        <dbReference type="Google" id="ProtNLM"/>
    </source>
</evidence>
<dbReference type="EMBL" id="MU004602">
    <property type="protein sequence ID" value="KAF2647594.1"/>
    <property type="molecule type" value="Genomic_DNA"/>
</dbReference>
<name>A0A6A6SN36_9PLEO</name>
<dbReference type="AlphaFoldDB" id="A0A6A6SN36"/>
<evidence type="ECO:0000313" key="2">
    <source>
        <dbReference type="Proteomes" id="UP000799324"/>
    </source>
</evidence>